<keyword evidence="4" id="KW-1185">Reference proteome</keyword>
<name>A0A8J3QBP8_9ACTN</name>
<comment type="caution">
    <text evidence="3">The sequence shown here is derived from an EMBL/GenBank/DDBJ whole genome shotgun (WGS) entry which is preliminary data.</text>
</comment>
<dbReference type="InterPro" id="IPR021454">
    <property type="entry name" value="DUF3105"/>
</dbReference>
<organism evidence="3 4">
    <name type="scientific">Rhizocola hellebori</name>
    <dbReference type="NCBI Taxonomy" id="1392758"/>
    <lineage>
        <taxon>Bacteria</taxon>
        <taxon>Bacillati</taxon>
        <taxon>Actinomycetota</taxon>
        <taxon>Actinomycetes</taxon>
        <taxon>Micromonosporales</taxon>
        <taxon>Micromonosporaceae</taxon>
        <taxon>Rhizocola</taxon>
    </lineage>
</organism>
<evidence type="ECO:0000313" key="3">
    <source>
        <dbReference type="EMBL" id="GIH06635.1"/>
    </source>
</evidence>
<feature type="compositionally biased region" description="Polar residues" evidence="1">
    <location>
        <begin position="1"/>
        <end position="13"/>
    </location>
</feature>
<evidence type="ECO:0000256" key="1">
    <source>
        <dbReference type="SAM" id="MobiDB-lite"/>
    </source>
</evidence>
<evidence type="ECO:0000313" key="4">
    <source>
        <dbReference type="Proteomes" id="UP000612899"/>
    </source>
</evidence>
<dbReference type="Pfam" id="PF11303">
    <property type="entry name" value="DUF3105"/>
    <property type="match status" value="1"/>
</dbReference>
<proteinExistence type="predicted"/>
<keyword evidence="2" id="KW-1133">Transmembrane helix</keyword>
<dbReference type="AlphaFoldDB" id="A0A8J3QBP8"/>
<feature type="transmembrane region" description="Helical" evidence="2">
    <location>
        <begin position="59"/>
        <end position="81"/>
    </location>
</feature>
<feature type="region of interest" description="Disordered" evidence="1">
    <location>
        <begin position="1"/>
        <end position="49"/>
    </location>
</feature>
<sequence length="261" mass="27389">MSISTPSGEQKSPGSVKVTGKPSAKPGAKPAVSGKGKGAGPRKPITPIKVNQGRNWGPIALFTAVGLLAAGIIGWGAWAAFRPGGAGYGWEGRASSISGIQDYRGENLTRNHAWGPIKYNHTPPVGGDHIPPQAWQQCMGNIYTEQIPNEQAVHSLEHGAVWLTYKAGLPADQVKILEGKIKGKPYTMISPVEGLDKNVSLQAWGWQLKLDNVNDGRIADFIAALAKNASVEPGATCSQGTTAVGTTPLTEEQAARLNGGQ</sequence>
<reference evidence="3" key="1">
    <citation type="submission" date="2021-01" db="EMBL/GenBank/DDBJ databases">
        <title>Whole genome shotgun sequence of Rhizocola hellebori NBRC 109834.</title>
        <authorList>
            <person name="Komaki H."/>
            <person name="Tamura T."/>
        </authorList>
    </citation>
    <scope>NUCLEOTIDE SEQUENCE</scope>
    <source>
        <strain evidence="3">NBRC 109834</strain>
    </source>
</reference>
<dbReference type="RefSeq" id="WP_203910450.1">
    <property type="nucleotide sequence ID" value="NZ_BONY01000029.1"/>
</dbReference>
<evidence type="ECO:0008006" key="5">
    <source>
        <dbReference type="Google" id="ProtNLM"/>
    </source>
</evidence>
<keyword evidence="2" id="KW-0812">Transmembrane</keyword>
<dbReference type="Proteomes" id="UP000612899">
    <property type="component" value="Unassembled WGS sequence"/>
</dbReference>
<gene>
    <name evidence="3" type="ORF">Rhe02_47020</name>
</gene>
<accession>A0A8J3QBP8</accession>
<dbReference type="EMBL" id="BONY01000029">
    <property type="protein sequence ID" value="GIH06635.1"/>
    <property type="molecule type" value="Genomic_DNA"/>
</dbReference>
<evidence type="ECO:0000256" key="2">
    <source>
        <dbReference type="SAM" id="Phobius"/>
    </source>
</evidence>
<protein>
    <recommendedName>
        <fullName evidence="5">DUF3105 domain-containing protein</fullName>
    </recommendedName>
</protein>
<keyword evidence="2" id="KW-0472">Membrane</keyword>